<accession>A0ABT4A3P9</accession>
<dbReference type="InterPro" id="IPR025403">
    <property type="entry name" value="TgpA-like_C"/>
</dbReference>
<evidence type="ECO:0000256" key="1">
    <source>
        <dbReference type="SAM" id="Coils"/>
    </source>
</evidence>
<evidence type="ECO:0000313" key="5">
    <source>
        <dbReference type="Proteomes" id="UP001207654"/>
    </source>
</evidence>
<feature type="transmembrane region" description="Helical" evidence="2">
    <location>
        <begin position="463"/>
        <end position="485"/>
    </location>
</feature>
<keyword evidence="2" id="KW-0812">Transmembrane</keyword>
<proteinExistence type="predicted"/>
<keyword evidence="2" id="KW-1133">Transmembrane helix</keyword>
<keyword evidence="2" id="KW-0472">Membrane</keyword>
<sequence>MAVSALELRPRGAVAILDASLRVCVRSSGVWALTLPGGALVTAALIHLTDAITHRRSLALPALWFTLAWLARGLFQGAACHHVQELVLGQGAGEPTAWASMRAALARAPSLLSTVAYLFTFNLLTLSLSLGFAFFFLSAHLVGYAVTLQGRGSPLGLYGLCTRMLGPARGSATGVRILLLVQFLAFFNLHIAANALLYIGRKLIGIDLTFAERFASLDNAAWVVFLAAVTFTLFEPLRAAIATLLLVDGRVRQEGLDLMAAVQQLPSRTPGSRLSAPGAALVLLALVGTCFLATPAQAQPSANPPSRADTEQSFQELAGYCDLDTHATQGWQQALEALSPAETVKFQRLVRDVEKDVLENEDCGALDRLEQGITLATQTAELEKQQADARAAQARAQDILARPEFQVPEPEAPKEENAPEDQSPGLWQQFLDWLGKWLEELFRRSEQEPSSRPSNFTGASGQGVANVLVVVLIAGVLVVLVLVLLRALGKVKDGEDSRLEVSTQDASTLAADPMNALSRPPEGWAHLADELAARGEYREAVRNLYLALLSRLHREGVIHYDTTLSNWDYLRQFRSRREWLPSFRELTLRFDFAWYGNLPVGADGYRAFRRLCAPMLTATPAHSEAASA</sequence>
<dbReference type="Pfam" id="PF13559">
    <property type="entry name" value="DUF4129"/>
    <property type="match status" value="1"/>
</dbReference>
<feature type="coiled-coil region" evidence="1">
    <location>
        <begin position="375"/>
        <end position="402"/>
    </location>
</feature>
<dbReference type="EMBL" id="JAPNKA010000001">
    <property type="protein sequence ID" value="MCY1076276.1"/>
    <property type="molecule type" value="Genomic_DNA"/>
</dbReference>
<reference evidence="4 5" key="1">
    <citation type="submission" date="2022-11" db="EMBL/GenBank/DDBJ databases">
        <title>Minimal conservation of predation-associated metabolite biosynthetic gene clusters underscores biosynthetic potential of Myxococcota including descriptions for ten novel species: Archangium lansinium sp. nov., Myxococcus landrumus sp. nov., Nannocystis bai.</title>
        <authorList>
            <person name="Ahearne A."/>
            <person name="Stevens C."/>
            <person name="Phillips K."/>
        </authorList>
    </citation>
    <scope>NUCLEOTIDE SEQUENCE [LARGE SCALE GENOMIC DNA]</scope>
    <source>
        <strain evidence="4 5">MIWBW</strain>
    </source>
</reference>
<gene>
    <name evidence="4" type="ORF">OV287_17500</name>
</gene>
<name>A0ABT4A3P9_9BACT</name>
<feature type="transmembrane region" description="Helical" evidence="2">
    <location>
        <begin position="115"/>
        <end position="137"/>
    </location>
</feature>
<protein>
    <submittedName>
        <fullName evidence="4">DUF4129 domain-containing protein</fullName>
    </submittedName>
</protein>
<dbReference type="RefSeq" id="WP_267535174.1">
    <property type="nucleotide sequence ID" value="NZ_JAPNKA010000001.1"/>
</dbReference>
<evidence type="ECO:0000256" key="2">
    <source>
        <dbReference type="SAM" id="Phobius"/>
    </source>
</evidence>
<dbReference type="Proteomes" id="UP001207654">
    <property type="component" value="Unassembled WGS sequence"/>
</dbReference>
<comment type="caution">
    <text evidence="4">The sequence shown here is derived from an EMBL/GenBank/DDBJ whole genome shotgun (WGS) entry which is preliminary data.</text>
</comment>
<evidence type="ECO:0000259" key="3">
    <source>
        <dbReference type="Pfam" id="PF13559"/>
    </source>
</evidence>
<organism evidence="4 5">
    <name type="scientific">Archangium lansingense</name>
    <dbReference type="NCBI Taxonomy" id="2995310"/>
    <lineage>
        <taxon>Bacteria</taxon>
        <taxon>Pseudomonadati</taxon>
        <taxon>Myxococcota</taxon>
        <taxon>Myxococcia</taxon>
        <taxon>Myxococcales</taxon>
        <taxon>Cystobacterineae</taxon>
        <taxon>Archangiaceae</taxon>
        <taxon>Archangium</taxon>
    </lineage>
</organism>
<keyword evidence="5" id="KW-1185">Reference proteome</keyword>
<feature type="transmembrane region" description="Helical" evidence="2">
    <location>
        <begin position="28"/>
        <end position="46"/>
    </location>
</feature>
<feature type="transmembrane region" description="Helical" evidence="2">
    <location>
        <begin position="220"/>
        <end position="247"/>
    </location>
</feature>
<feature type="domain" description="Protein-glutamine gamma-glutamyltransferase-like C-terminal" evidence="3">
    <location>
        <begin position="544"/>
        <end position="611"/>
    </location>
</feature>
<feature type="transmembrane region" description="Helical" evidence="2">
    <location>
        <begin position="177"/>
        <end position="200"/>
    </location>
</feature>
<evidence type="ECO:0000313" key="4">
    <source>
        <dbReference type="EMBL" id="MCY1076276.1"/>
    </source>
</evidence>
<keyword evidence="1" id="KW-0175">Coiled coil</keyword>